<keyword evidence="1" id="KW-0808">Transferase</keyword>
<dbReference type="HOGENOM" id="CLU_1040596_0_0_2"/>
<dbReference type="STRING" id="399550.Smar_0996"/>
<name>A3DN84_STAMF</name>
<organism evidence="4 5">
    <name type="scientific">Staphylothermus marinus (strain ATCC 43588 / DSM 3639 / JCM 9404 / F1)</name>
    <dbReference type="NCBI Taxonomy" id="399550"/>
    <lineage>
        <taxon>Archaea</taxon>
        <taxon>Thermoproteota</taxon>
        <taxon>Thermoprotei</taxon>
        <taxon>Desulfurococcales</taxon>
        <taxon>Desulfurococcaceae</taxon>
        <taxon>Staphylothermus</taxon>
    </lineage>
</organism>
<dbReference type="Gene3D" id="3.40.630.30">
    <property type="match status" value="2"/>
</dbReference>
<sequence length="286" mass="32896">MGLSKSEAVKIRIPRSSEAYEIFKIHLDSLSGLDEEDYDWFYNLLKVKSSRRIVLVADYQGKIVGFLIAYRRYNKIYIDSLAVDPKYRGLGIGSKLLRELEERVRGKKKTIYLSVKKDNYSALGFYLKNGYIIDGVVLELSLQVSKVAKRTIPNYSFILKNAKDAVINIHMLPTTWWSNITEPVDKLVYHRIVDEKILIVYEDNKLRGVAEFQPDKKILVDYLAVSYHKPIEALLAIISKLGDIAYNMGAEQISVNIDSSKNKMIRAFLQNGFRITGSEYRLKKQL</sequence>
<dbReference type="OrthoDB" id="43754at2157"/>
<evidence type="ECO:0000256" key="2">
    <source>
        <dbReference type="ARBA" id="ARBA00023315"/>
    </source>
</evidence>
<dbReference type="PANTHER" id="PTHR43420">
    <property type="entry name" value="ACETYLTRANSFERASE"/>
    <property type="match status" value="1"/>
</dbReference>
<keyword evidence="2" id="KW-0012">Acyltransferase</keyword>
<dbReference type="AlphaFoldDB" id="A3DN84"/>
<dbReference type="SUPFAM" id="SSF55729">
    <property type="entry name" value="Acyl-CoA N-acyltransferases (Nat)"/>
    <property type="match status" value="1"/>
</dbReference>
<dbReference type="GO" id="GO:0016747">
    <property type="term" value="F:acyltransferase activity, transferring groups other than amino-acyl groups"/>
    <property type="evidence" value="ECO:0007669"/>
    <property type="project" value="InterPro"/>
</dbReference>
<dbReference type="InterPro" id="IPR000182">
    <property type="entry name" value="GNAT_dom"/>
</dbReference>
<dbReference type="Proteomes" id="UP000000254">
    <property type="component" value="Chromosome"/>
</dbReference>
<accession>A3DN84</accession>
<evidence type="ECO:0000259" key="3">
    <source>
        <dbReference type="PROSITE" id="PS51186"/>
    </source>
</evidence>
<proteinExistence type="predicted"/>
<dbReference type="eggNOG" id="arCOG00844">
    <property type="taxonomic scope" value="Archaea"/>
</dbReference>
<reference evidence="4 5" key="2">
    <citation type="journal article" date="2009" name="Stand. Genomic Sci.">
        <title>Complete genome sequence of Staphylothermus marinus Stetter and Fiala 1986 type strain F1.</title>
        <authorList>
            <person name="Anderson I.J."/>
            <person name="Sun H."/>
            <person name="Lapidus A."/>
            <person name="Copeland A."/>
            <person name="Glavina Del Rio T."/>
            <person name="Tice H."/>
            <person name="Dalin E."/>
            <person name="Lucas S."/>
            <person name="Barry K."/>
            <person name="Land M."/>
            <person name="Richardson P."/>
            <person name="Huber H."/>
            <person name="Kyrpides N.C."/>
        </authorList>
    </citation>
    <scope>NUCLEOTIDE SEQUENCE [LARGE SCALE GENOMIC DNA]</scope>
    <source>
        <strain evidence="5">ATCC 43588 / DSM 3639 / JCM 9404 / F1</strain>
    </source>
</reference>
<dbReference type="CDD" id="cd04301">
    <property type="entry name" value="NAT_SF"/>
    <property type="match status" value="1"/>
</dbReference>
<dbReference type="EMBL" id="CP000575">
    <property type="protein sequence ID" value="ABN70094.1"/>
    <property type="molecule type" value="Genomic_DNA"/>
</dbReference>
<evidence type="ECO:0000256" key="1">
    <source>
        <dbReference type="ARBA" id="ARBA00022679"/>
    </source>
</evidence>
<dbReference type="GeneID" id="4907950"/>
<keyword evidence="5" id="KW-1185">Reference proteome</keyword>
<gene>
    <name evidence="4" type="ordered locus">Smar_0996</name>
</gene>
<evidence type="ECO:0000313" key="5">
    <source>
        <dbReference type="Proteomes" id="UP000000254"/>
    </source>
</evidence>
<dbReference type="InterPro" id="IPR016181">
    <property type="entry name" value="Acyl_CoA_acyltransferase"/>
</dbReference>
<feature type="domain" description="N-acetyltransferase" evidence="3">
    <location>
        <begin position="9"/>
        <end position="153"/>
    </location>
</feature>
<dbReference type="PROSITE" id="PS51186">
    <property type="entry name" value="GNAT"/>
    <property type="match status" value="1"/>
</dbReference>
<dbReference type="InterPro" id="IPR050680">
    <property type="entry name" value="YpeA/RimI_acetyltransf"/>
</dbReference>
<dbReference type="KEGG" id="smr:Smar_0996"/>
<protein>
    <submittedName>
        <fullName evidence="4">GCN5-related N-acetyltransferase</fullName>
    </submittedName>
</protein>
<dbReference type="PANTHER" id="PTHR43420:SF52">
    <property type="entry name" value="N-ACETYLTRANSFERASE YODP"/>
    <property type="match status" value="1"/>
</dbReference>
<evidence type="ECO:0000313" key="4">
    <source>
        <dbReference type="EMBL" id="ABN70094.1"/>
    </source>
</evidence>
<dbReference type="Pfam" id="PF00583">
    <property type="entry name" value="Acetyltransf_1"/>
    <property type="match status" value="1"/>
</dbReference>
<reference evidence="5" key="1">
    <citation type="journal article" date="2009" name="BMC Genomics">
        <title>The complete genome sequence of Staphylothermus marinus reveals differences in sulfur metabolism among heterotrophic Crenarchaeota.</title>
        <authorList>
            <person name="Anderson I.J."/>
            <person name="Dharmarajan L."/>
            <person name="Rodriguez J."/>
            <person name="Hooper S."/>
            <person name="Porat I."/>
            <person name="Ulrich L.E."/>
            <person name="Elkins J.G."/>
            <person name="Mavromatis K."/>
            <person name="Sun H."/>
            <person name="Land M."/>
            <person name="Lapidus A."/>
            <person name="Lucas S."/>
            <person name="Barry K."/>
            <person name="Huber H."/>
            <person name="Zhulin I.B."/>
            <person name="Whitman W.B."/>
            <person name="Mukhopadhyay B."/>
            <person name="Woese C."/>
            <person name="Bristow J."/>
            <person name="Kyrpides N."/>
        </authorList>
    </citation>
    <scope>NUCLEOTIDE SEQUENCE [LARGE SCALE GENOMIC DNA]</scope>
    <source>
        <strain evidence="5">ATCC 43588 / DSM 3639 / JCM 9404 / F1</strain>
    </source>
</reference>
<dbReference type="RefSeq" id="WP_011839285.1">
    <property type="nucleotide sequence ID" value="NC_009033.1"/>
</dbReference>